<comment type="caution">
    <text evidence="1">The sequence shown here is derived from an EMBL/GenBank/DDBJ whole genome shotgun (WGS) entry which is preliminary data.</text>
</comment>
<evidence type="ECO:0000313" key="1">
    <source>
        <dbReference type="EMBL" id="KKM88685.1"/>
    </source>
</evidence>
<name>A0A0F9NIM3_9ZZZZ</name>
<proteinExistence type="predicted"/>
<reference evidence="1" key="1">
    <citation type="journal article" date="2015" name="Nature">
        <title>Complex archaea that bridge the gap between prokaryotes and eukaryotes.</title>
        <authorList>
            <person name="Spang A."/>
            <person name="Saw J.H."/>
            <person name="Jorgensen S.L."/>
            <person name="Zaremba-Niedzwiedzka K."/>
            <person name="Martijn J."/>
            <person name="Lind A.E."/>
            <person name="van Eijk R."/>
            <person name="Schleper C."/>
            <person name="Guy L."/>
            <person name="Ettema T.J."/>
        </authorList>
    </citation>
    <scope>NUCLEOTIDE SEQUENCE</scope>
</reference>
<organism evidence="1">
    <name type="scientific">marine sediment metagenome</name>
    <dbReference type="NCBI Taxonomy" id="412755"/>
    <lineage>
        <taxon>unclassified sequences</taxon>
        <taxon>metagenomes</taxon>
        <taxon>ecological metagenomes</taxon>
    </lineage>
</organism>
<sequence>MALLDEKLITIDQWHRLSDKIDNKRTESA</sequence>
<dbReference type="AlphaFoldDB" id="A0A0F9NIM3"/>
<dbReference type="EMBL" id="LAZR01006925">
    <property type="protein sequence ID" value="KKM88685.1"/>
    <property type="molecule type" value="Genomic_DNA"/>
</dbReference>
<gene>
    <name evidence="1" type="ORF">LCGC14_1256170</name>
</gene>
<accession>A0A0F9NIM3</accession>
<protein>
    <submittedName>
        <fullName evidence="1">Uncharacterized protein</fullName>
    </submittedName>
</protein>